<comment type="cofactor">
    <cofactor evidence="6">
        <name>FAD</name>
        <dbReference type="ChEBI" id="CHEBI:57692"/>
    </cofactor>
</comment>
<dbReference type="GO" id="GO:0004499">
    <property type="term" value="F:N,N-dimethylaniline monooxygenase activity"/>
    <property type="evidence" value="ECO:0007669"/>
    <property type="project" value="InterPro"/>
</dbReference>
<keyword evidence="6 7" id="KW-0503">Monooxygenase</keyword>
<dbReference type="GO" id="GO:0050661">
    <property type="term" value="F:NADP binding"/>
    <property type="evidence" value="ECO:0007669"/>
    <property type="project" value="InterPro"/>
</dbReference>
<dbReference type="PIRSF" id="PIRSF000332">
    <property type="entry name" value="FMO"/>
    <property type="match status" value="1"/>
</dbReference>
<keyword evidence="5 6" id="KW-0560">Oxidoreductase</keyword>
<dbReference type="InterPro" id="IPR050346">
    <property type="entry name" value="FMO-like"/>
</dbReference>
<evidence type="ECO:0000256" key="6">
    <source>
        <dbReference type="RuleBase" id="RU361177"/>
    </source>
</evidence>
<dbReference type="InterPro" id="IPR036188">
    <property type="entry name" value="FAD/NAD-bd_sf"/>
</dbReference>
<evidence type="ECO:0000256" key="3">
    <source>
        <dbReference type="ARBA" id="ARBA00022827"/>
    </source>
</evidence>
<evidence type="ECO:0000256" key="4">
    <source>
        <dbReference type="ARBA" id="ARBA00022857"/>
    </source>
</evidence>
<dbReference type="EC" id="1.-.-.-" evidence="6"/>
<organism evidence="7 8">
    <name type="scientific">Dorcoceras hygrometricum</name>
    <dbReference type="NCBI Taxonomy" id="472368"/>
    <lineage>
        <taxon>Eukaryota</taxon>
        <taxon>Viridiplantae</taxon>
        <taxon>Streptophyta</taxon>
        <taxon>Embryophyta</taxon>
        <taxon>Tracheophyta</taxon>
        <taxon>Spermatophyta</taxon>
        <taxon>Magnoliopsida</taxon>
        <taxon>eudicotyledons</taxon>
        <taxon>Gunneridae</taxon>
        <taxon>Pentapetalae</taxon>
        <taxon>asterids</taxon>
        <taxon>lamiids</taxon>
        <taxon>Lamiales</taxon>
        <taxon>Gesneriaceae</taxon>
        <taxon>Didymocarpoideae</taxon>
        <taxon>Trichosporeae</taxon>
        <taxon>Loxocarpinae</taxon>
        <taxon>Dorcoceras</taxon>
    </lineage>
</organism>
<keyword evidence="2 6" id="KW-0285">Flavoprotein</keyword>
<dbReference type="InterPro" id="IPR000960">
    <property type="entry name" value="Flavin_mOase"/>
</dbReference>
<dbReference type="FunFam" id="3.50.50.60:FF:000403">
    <property type="entry name" value="Flavin-containing monooxygenase"/>
    <property type="match status" value="1"/>
</dbReference>
<dbReference type="Pfam" id="PF00743">
    <property type="entry name" value="FMO-like"/>
    <property type="match status" value="1"/>
</dbReference>
<dbReference type="PANTHER" id="PTHR23023">
    <property type="entry name" value="DIMETHYLANILINE MONOOXYGENASE"/>
    <property type="match status" value="1"/>
</dbReference>
<comment type="similarity">
    <text evidence="1 6">Belongs to the FMO family.</text>
</comment>
<dbReference type="PROSITE" id="PS51257">
    <property type="entry name" value="PROKAR_LIPOPROTEIN"/>
    <property type="match status" value="1"/>
</dbReference>
<keyword evidence="8" id="KW-1185">Reference proteome</keyword>
<keyword evidence="4" id="KW-0521">NADP</keyword>
<sequence>MKEKQIAIIGAGISGLLACKHTLEKGFNPIVFEAGDCIGGVWSRTVESTKLQCPKDHFQFSDFPWPNSVSEMFPDYNQVMDYLQSYALHFNIFPQIKFYSKVISIDYLSSADEKMCRWSTWGGTGEAFSPNGKWNVVVEDAMHPMDPYKVYQVDFVILCIGLFSGLPNIPEIPTSKGAAGFKGLVLHSMDYAAMDKIEAAKLVEGKRVTVVGSRKSALDIATQIAKTNGARHPCTLVFRTAYWPGTEMLVRFIFRFLTRFSELMIHKPDEGLVICFVALVLSPLRRIFSKLVECYLKWIYPLKKYEMVPDHTFLSQIYSCMFTILPESFYDRVNDRSLVLKKSASLCFCENGFILENESDPLETDIVILGTGYKGDEKLSNIFSSTHCRKCIRGSQAPFYRGCIHPRIPQLAIVGYLESPATIFAFEMRSKWIAHFLDGKFKLPTIQKMEENVKKWEKHGRRYGGDNYRRECAGVLLPIHCNDEISMDIGANPKRKKCFFPDFFSPYHPFDYAGL</sequence>
<keyword evidence="3 6" id="KW-0274">FAD</keyword>
<dbReference type="GO" id="GO:0050660">
    <property type="term" value="F:flavin adenine dinucleotide binding"/>
    <property type="evidence" value="ECO:0007669"/>
    <property type="project" value="InterPro"/>
</dbReference>
<gene>
    <name evidence="7" type="ORF">F511_04468</name>
</gene>
<evidence type="ECO:0000313" key="7">
    <source>
        <dbReference type="EMBL" id="KZV43076.1"/>
    </source>
</evidence>
<evidence type="ECO:0000256" key="2">
    <source>
        <dbReference type="ARBA" id="ARBA00022630"/>
    </source>
</evidence>
<evidence type="ECO:0000256" key="1">
    <source>
        <dbReference type="ARBA" id="ARBA00009183"/>
    </source>
</evidence>
<accession>A0A2Z7C893</accession>
<dbReference type="EMBL" id="KQ998209">
    <property type="protein sequence ID" value="KZV43076.1"/>
    <property type="molecule type" value="Genomic_DNA"/>
</dbReference>
<protein>
    <recommendedName>
        <fullName evidence="6">Flavin-containing monooxygenase</fullName>
        <ecNumber evidence="6">1.-.-.-</ecNumber>
    </recommendedName>
</protein>
<proteinExistence type="inferred from homology"/>
<evidence type="ECO:0000313" key="8">
    <source>
        <dbReference type="Proteomes" id="UP000250235"/>
    </source>
</evidence>
<dbReference type="OrthoDB" id="66881at2759"/>
<dbReference type="Proteomes" id="UP000250235">
    <property type="component" value="Unassembled WGS sequence"/>
</dbReference>
<dbReference type="SUPFAM" id="SSF51905">
    <property type="entry name" value="FAD/NAD(P)-binding domain"/>
    <property type="match status" value="2"/>
</dbReference>
<name>A0A2Z7C893_9LAMI</name>
<dbReference type="AlphaFoldDB" id="A0A2Z7C893"/>
<dbReference type="InterPro" id="IPR020946">
    <property type="entry name" value="Flavin_mOase-like"/>
</dbReference>
<evidence type="ECO:0000256" key="5">
    <source>
        <dbReference type="ARBA" id="ARBA00023002"/>
    </source>
</evidence>
<dbReference type="Gene3D" id="3.50.50.60">
    <property type="entry name" value="FAD/NAD(P)-binding domain"/>
    <property type="match status" value="2"/>
</dbReference>
<reference evidence="7 8" key="1">
    <citation type="journal article" date="2015" name="Proc. Natl. Acad. Sci. U.S.A.">
        <title>The resurrection genome of Boea hygrometrica: A blueprint for survival of dehydration.</title>
        <authorList>
            <person name="Xiao L."/>
            <person name="Yang G."/>
            <person name="Zhang L."/>
            <person name="Yang X."/>
            <person name="Zhao S."/>
            <person name="Ji Z."/>
            <person name="Zhou Q."/>
            <person name="Hu M."/>
            <person name="Wang Y."/>
            <person name="Chen M."/>
            <person name="Xu Y."/>
            <person name="Jin H."/>
            <person name="Xiao X."/>
            <person name="Hu G."/>
            <person name="Bao F."/>
            <person name="Hu Y."/>
            <person name="Wan P."/>
            <person name="Li L."/>
            <person name="Deng X."/>
            <person name="Kuang T."/>
            <person name="Xiang C."/>
            <person name="Zhu J.K."/>
            <person name="Oliver M.J."/>
            <person name="He Y."/>
        </authorList>
    </citation>
    <scope>NUCLEOTIDE SEQUENCE [LARGE SCALE GENOMIC DNA]</scope>
    <source>
        <strain evidence="8">cv. XS01</strain>
    </source>
</reference>